<name>A0A0A0M3N3_9GAMM</name>
<feature type="non-terminal residue" evidence="2">
    <location>
        <position position="525"/>
    </location>
</feature>
<dbReference type="EMBL" id="AVBH01000283">
    <property type="protein sequence ID" value="KGO97603.1"/>
    <property type="molecule type" value="Genomic_DNA"/>
</dbReference>
<dbReference type="eggNOG" id="COG3164">
    <property type="taxonomic scope" value="Bacteria"/>
</dbReference>
<evidence type="ECO:0000313" key="2">
    <source>
        <dbReference type="EMBL" id="KGO97603.1"/>
    </source>
</evidence>
<evidence type="ECO:0000313" key="3">
    <source>
        <dbReference type="Proteomes" id="UP000030003"/>
    </source>
</evidence>
<dbReference type="InterPro" id="IPR011836">
    <property type="entry name" value="YhdP"/>
</dbReference>
<dbReference type="Pfam" id="PF13116">
    <property type="entry name" value="YhdP"/>
    <property type="match status" value="1"/>
</dbReference>
<dbReference type="Proteomes" id="UP000030003">
    <property type="component" value="Unassembled WGS sequence"/>
</dbReference>
<feature type="domain" description="YhdP central" evidence="1">
    <location>
        <begin position="8"/>
        <end position="508"/>
    </location>
</feature>
<dbReference type="PANTHER" id="PTHR38690:SF1">
    <property type="entry name" value="PROTEASE"/>
    <property type="match status" value="1"/>
</dbReference>
<keyword evidence="3" id="KW-1185">Reference proteome</keyword>
<organism evidence="2 3">
    <name type="scientific">Lysobacter defluvii IMMIB APB-9 = DSM 18482</name>
    <dbReference type="NCBI Taxonomy" id="1385515"/>
    <lineage>
        <taxon>Bacteria</taxon>
        <taxon>Pseudomonadati</taxon>
        <taxon>Pseudomonadota</taxon>
        <taxon>Gammaproteobacteria</taxon>
        <taxon>Lysobacterales</taxon>
        <taxon>Lysobacteraceae</taxon>
        <taxon>Novilysobacter</taxon>
    </lineage>
</organism>
<gene>
    <name evidence="2" type="ORF">N791_09390</name>
</gene>
<protein>
    <submittedName>
        <fullName evidence="2">Membrane protein</fullName>
    </submittedName>
</protein>
<sequence length="525" mass="54755">LAAAPDGRIRARAGVEGLGFDPVGDRPGLRGLAGTLSGDGGGIALELDAGRSLEFDWPSGFGVVHAVTLDGTVSGWRDGDGWSVGTGGLRVQGQDFGLDARGRLRWERGGGRPWIDIAADIDPTALPVARGFLVRHLMPSTLQQWLDTALVGGTLVDGRAVVTGDLDDWPFTAAEGRFEARGRIEDGVVRFQPDWPAAEGVEAELAFIGDGFDIRGSGSVAGVEAGRIRAAMDGYEGGTLEVDASGNGDVEDLLRLLGQSPLRADQPEVFDNLAGRGPAAVDFRLRLPQGSAPLRIGGSVELEGARLSAPRFGLALDQVRGRARYDQEGFVAEDLDALHEGRPGRLTLRAGEGHVRDAGNLFEGALHARVDARTLLDQADALEWLRPHVAGSSQWTAVVEVARPAGGGRARPRLRLQSDLVGTALELPRPLQKAAQAPLPVSIYVPLPLGDGEVAVTLGTRMALRARTRGDDTGVRIALGSSRVDAPPPRGLVVGGSTGTLDALEWVGMVGGAGGGDGGPGLGRI</sequence>
<feature type="non-terminal residue" evidence="2">
    <location>
        <position position="1"/>
    </location>
</feature>
<dbReference type="PANTHER" id="PTHR38690">
    <property type="entry name" value="PROTEASE-RELATED"/>
    <property type="match status" value="1"/>
</dbReference>
<dbReference type="InterPro" id="IPR025263">
    <property type="entry name" value="YhdP_central"/>
</dbReference>
<comment type="caution">
    <text evidence="2">The sequence shown here is derived from an EMBL/GenBank/DDBJ whole genome shotgun (WGS) entry which is preliminary data.</text>
</comment>
<dbReference type="AlphaFoldDB" id="A0A0A0M3N3"/>
<reference evidence="2 3" key="1">
    <citation type="submission" date="2013-08" db="EMBL/GenBank/DDBJ databases">
        <title>Genomic analysis of Lysobacter defluvii.</title>
        <authorList>
            <person name="Wang Q."/>
            <person name="Wang G."/>
        </authorList>
    </citation>
    <scope>NUCLEOTIDE SEQUENCE [LARGE SCALE GENOMIC DNA]</scope>
    <source>
        <strain evidence="2 3">IMMIB APB-9</strain>
    </source>
</reference>
<accession>A0A0A0M3N3</accession>
<dbReference type="STRING" id="1385515.GCA_000423325_00599"/>
<evidence type="ECO:0000259" key="1">
    <source>
        <dbReference type="Pfam" id="PF13116"/>
    </source>
</evidence>
<dbReference type="RefSeq" id="WP_036139291.1">
    <property type="nucleotide sequence ID" value="NZ_AVBH01000283.1"/>
</dbReference>
<proteinExistence type="predicted"/>